<name>X1KY28_9ZZZZ</name>
<organism evidence="1">
    <name type="scientific">marine sediment metagenome</name>
    <dbReference type="NCBI Taxonomy" id="412755"/>
    <lineage>
        <taxon>unclassified sequences</taxon>
        <taxon>metagenomes</taxon>
        <taxon>ecological metagenomes</taxon>
    </lineage>
</organism>
<comment type="caution">
    <text evidence="1">The sequence shown here is derived from an EMBL/GenBank/DDBJ whole genome shotgun (WGS) entry which is preliminary data.</text>
</comment>
<protein>
    <recommendedName>
        <fullName evidence="2">Dihydrodipicolinate reductase N-terminal domain-containing protein</fullName>
    </recommendedName>
</protein>
<dbReference type="Gene3D" id="3.40.50.720">
    <property type="entry name" value="NAD(P)-binding Rossmann-like Domain"/>
    <property type="match status" value="1"/>
</dbReference>
<reference evidence="1" key="1">
    <citation type="journal article" date="2014" name="Front. Microbiol.">
        <title>High frequency of phylogenetically diverse reductive dehalogenase-homologous genes in deep subseafloor sedimentary metagenomes.</title>
        <authorList>
            <person name="Kawai M."/>
            <person name="Futagami T."/>
            <person name="Toyoda A."/>
            <person name="Takaki Y."/>
            <person name="Nishi S."/>
            <person name="Hori S."/>
            <person name="Arai W."/>
            <person name="Tsubouchi T."/>
            <person name="Morono Y."/>
            <person name="Uchiyama I."/>
            <person name="Ito T."/>
            <person name="Fujiyama A."/>
            <person name="Inagaki F."/>
            <person name="Takami H."/>
        </authorList>
    </citation>
    <scope>NUCLEOTIDE SEQUENCE</scope>
    <source>
        <strain evidence="1">Expedition CK06-06</strain>
    </source>
</reference>
<evidence type="ECO:0008006" key="2">
    <source>
        <dbReference type="Google" id="ProtNLM"/>
    </source>
</evidence>
<evidence type="ECO:0000313" key="1">
    <source>
        <dbReference type="EMBL" id="GAH98520.1"/>
    </source>
</evidence>
<sequence length="72" mass="7863">MREEIKVVHVGLGPLGSRIARHILNERTGIGYVGAIDILPEIVGKDLGEVIGAGRRSIQQSADSWNIRCQSR</sequence>
<dbReference type="EMBL" id="BARV01000446">
    <property type="protein sequence ID" value="GAH98520.1"/>
    <property type="molecule type" value="Genomic_DNA"/>
</dbReference>
<accession>X1KY28</accession>
<proteinExistence type="predicted"/>
<dbReference type="AlphaFoldDB" id="X1KY28"/>
<gene>
    <name evidence="1" type="ORF">S06H3_01710</name>
</gene>